<keyword evidence="3" id="KW-1185">Reference proteome</keyword>
<dbReference type="AlphaFoldDB" id="A0A8X6KK83"/>
<evidence type="ECO:0000313" key="3">
    <source>
        <dbReference type="Proteomes" id="UP000887116"/>
    </source>
</evidence>
<proteinExistence type="predicted"/>
<dbReference type="OrthoDB" id="2783063at2759"/>
<feature type="region of interest" description="Disordered" evidence="1">
    <location>
        <begin position="296"/>
        <end position="316"/>
    </location>
</feature>
<sequence>MKVNNQIPVLTQNNWNTWKHDMQVIIMHYGCWKFIIQTKPEEPDERATYKEKCDFQLRKDRCYTMIYTNISSDLKNLITETTDGVVAWKILKDHFEPVTQLLEEFFGTRYQPGEDVGIFISRVKTAATRLQEAGHKLDDLYIGFQLIRWLRQEFQSTVQQIYKWKEDFTAVKIKAELILEANRLQLMKQDLEKTETVYFSNFLSKKKLSKVPTNVNTVPGGTTATPAHPSGKTEYQKKEGSTANETYNTEFNINLRFCEAENKLVETINVRFDEYRKGIGFKPKTNGYPRLDVNFPDYDDEEDDFDTTKPEEPDEGATYKEKCDFQLRKDRCYTVIYTNISSDLKNLITETTDGVVAWKILKDHFEPVTQLLDNSSEQNTNQGKMSESSYLV</sequence>
<accession>A0A8X6KK83</accession>
<dbReference type="Pfam" id="PF14223">
    <property type="entry name" value="Retrotran_gag_2"/>
    <property type="match status" value="1"/>
</dbReference>
<gene>
    <name evidence="2" type="primary">AVEN_200223_1</name>
    <name evidence="2" type="ORF">TNCT_663871</name>
</gene>
<comment type="caution">
    <text evidence="2">The sequence shown here is derived from an EMBL/GenBank/DDBJ whole genome shotgun (WGS) entry which is preliminary data.</text>
</comment>
<feature type="compositionally biased region" description="Basic and acidic residues" evidence="1">
    <location>
        <begin position="306"/>
        <end position="316"/>
    </location>
</feature>
<organism evidence="2 3">
    <name type="scientific">Trichonephila clavata</name>
    <name type="common">Joro spider</name>
    <name type="synonym">Nephila clavata</name>
    <dbReference type="NCBI Taxonomy" id="2740835"/>
    <lineage>
        <taxon>Eukaryota</taxon>
        <taxon>Metazoa</taxon>
        <taxon>Ecdysozoa</taxon>
        <taxon>Arthropoda</taxon>
        <taxon>Chelicerata</taxon>
        <taxon>Arachnida</taxon>
        <taxon>Araneae</taxon>
        <taxon>Araneomorphae</taxon>
        <taxon>Entelegynae</taxon>
        <taxon>Araneoidea</taxon>
        <taxon>Nephilidae</taxon>
        <taxon>Trichonephila</taxon>
    </lineage>
</organism>
<evidence type="ECO:0000313" key="2">
    <source>
        <dbReference type="EMBL" id="GFQ76519.1"/>
    </source>
</evidence>
<dbReference type="EMBL" id="BMAO01021661">
    <property type="protein sequence ID" value="GFQ76519.1"/>
    <property type="molecule type" value="Genomic_DNA"/>
</dbReference>
<dbReference type="Proteomes" id="UP000887116">
    <property type="component" value="Unassembled WGS sequence"/>
</dbReference>
<feature type="region of interest" description="Disordered" evidence="1">
    <location>
        <begin position="372"/>
        <end position="392"/>
    </location>
</feature>
<name>A0A8X6KK83_TRICU</name>
<feature type="region of interest" description="Disordered" evidence="1">
    <location>
        <begin position="214"/>
        <end position="242"/>
    </location>
</feature>
<reference evidence="2" key="1">
    <citation type="submission" date="2020-07" db="EMBL/GenBank/DDBJ databases">
        <title>Multicomponent nature underlies the extraordinary mechanical properties of spider dragline silk.</title>
        <authorList>
            <person name="Kono N."/>
            <person name="Nakamura H."/>
            <person name="Mori M."/>
            <person name="Yoshida Y."/>
            <person name="Ohtoshi R."/>
            <person name="Malay A.D."/>
            <person name="Moran D.A.P."/>
            <person name="Tomita M."/>
            <person name="Numata K."/>
            <person name="Arakawa K."/>
        </authorList>
    </citation>
    <scope>NUCLEOTIDE SEQUENCE</scope>
</reference>
<protein>
    <submittedName>
        <fullName evidence="2">Uncharacterized protein</fullName>
    </submittedName>
</protein>
<evidence type="ECO:0000256" key="1">
    <source>
        <dbReference type="SAM" id="MobiDB-lite"/>
    </source>
</evidence>
<feature type="compositionally biased region" description="Polar residues" evidence="1">
    <location>
        <begin position="214"/>
        <end position="225"/>
    </location>
</feature>